<comment type="subcellular location">
    <subcellularLocation>
        <location evidence="1">Cell outer membrane</location>
    </subcellularLocation>
</comment>
<evidence type="ECO:0000313" key="9">
    <source>
        <dbReference type="Proteomes" id="UP000664658"/>
    </source>
</evidence>
<comment type="caution">
    <text evidence="8">The sequence shown here is derived from an EMBL/GenBank/DDBJ whole genome shotgun (WGS) entry which is preliminary data.</text>
</comment>
<dbReference type="InterPro" id="IPR006665">
    <property type="entry name" value="OmpA-like"/>
</dbReference>
<dbReference type="EMBL" id="JAFNAA010000003">
    <property type="protein sequence ID" value="MBO1107341.1"/>
    <property type="molecule type" value="Genomic_DNA"/>
</dbReference>
<gene>
    <name evidence="8" type="ORF">J2R62_03740</name>
</gene>
<evidence type="ECO:0000256" key="4">
    <source>
        <dbReference type="PROSITE-ProRule" id="PRU00473"/>
    </source>
</evidence>
<dbReference type="SUPFAM" id="SSF103088">
    <property type="entry name" value="OmpA-like"/>
    <property type="match status" value="1"/>
</dbReference>
<evidence type="ECO:0000256" key="3">
    <source>
        <dbReference type="ARBA" id="ARBA00023237"/>
    </source>
</evidence>
<feature type="signal peptide" evidence="6">
    <location>
        <begin position="1"/>
        <end position="31"/>
    </location>
</feature>
<dbReference type="PROSITE" id="PS51123">
    <property type="entry name" value="OMPA_2"/>
    <property type="match status" value="1"/>
</dbReference>
<evidence type="ECO:0000256" key="2">
    <source>
        <dbReference type="ARBA" id="ARBA00023136"/>
    </source>
</evidence>
<keyword evidence="2 4" id="KW-0472">Membrane</keyword>
<dbReference type="CDD" id="cd07185">
    <property type="entry name" value="OmpA_C-like"/>
    <property type="match status" value="1"/>
</dbReference>
<evidence type="ECO:0000256" key="1">
    <source>
        <dbReference type="ARBA" id="ARBA00004442"/>
    </source>
</evidence>
<dbReference type="GO" id="GO:0009279">
    <property type="term" value="C:cell outer membrane"/>
    <property type="evidence" value="ECO:0007669"/>
    <property type="project" value="UniProtKB-SubCell"/>
</dbReference>
<evidence type="ECO:0000256" key="5">
    <source>
        <dbReference type="SAM" id="MobiDB-lite"/>
    </source>
</evidence>
<evidence type="ECO:0000256" key="6">
    <source>
        <dbReference type="SAM" id="SignalP"/>
    </source>
</evidence>
<dbReference type="RefSeq" id="WP_178090856.1">
    <property type="nucleotide sequence ID" value="NZ_CP101030.1"/>
</dbReference>
<sequence>MMPLQRTGSRRWWLGCVMSTLMALPVSRALADVPVLFQVHEEVISRGYQMPIAGPYPAQVIPADCEQYLQHNQFDVLGVDPVHFAFNRSELNPRDQAIVRCVARVMQQSDLRVGLVGHTDSIGSAAFNQGLGMRRSQSTARSLLNNSAPASQIGPLRSAGESEPVATNSTAAGRAQNRRVQFVIE</sequence>
<accession>A0A8I1W5A1</accession>
<feature type="domain" description="OmpA-like" evidence="7">
    <location>
        <begin position="71"/>
        <end position="185"/>
    </location>
</feature>
<dbReference type="AlphaFoldDB" id="A0A8I1W5A1"/>
<protein>
    <submittedName>
        <fullName evidence="8">OmpA family protein</fullName>
    </submittedName>
</protein>
<keyword evidence="3" id="KW-0998">Cell outer membrane</keyword>
<feature type="region of interest" description="Disordered" evidence="5">
    <location>
        <begin position="138"/>
        <end position="172"/>
    </location>
</feature>
<feature type="chain" id="PRO_5034766431" evidence="6">
    <location>
        <begin position="32"/>
        <end position="185"/>
    </location>
</feature>
<dbReference type="Pfam" id="PF00691">
    <property type="entry name" value="OmpA"/>
    <property type="match status" value="1"/>
</dbReference>
<dbReference type="InterPro" id="IPR050330">
    <property type="entry name" value="Bact_OuterMem_StrucFunc"/>
</dbReference>
<dbReference type="InterPro" id="IPR006664">
    <property type="entry name" value="OMP_bac"/>
</dbReference>
<dbReference type="PANTHER" id="PTHR30329:SF21">
    <property type="entry name" value="LIPOPROTEIN YIAD-RELATED"/>
    <property type="match status" value="1"/>
</dbReference>
<proteinExistence type="predicted"/>
<dbReference type="InterPro" id="IPR036737">
    <property type="entry name" value="OmpA-like_sf"/>
</dbReference>
<dbReference type="Gene3D" id="3.30.1330.60">
    <property type="entry name" value="OmpA-like domain"/>
    <property type="match status" value="1"/>
</dbReference>
<reference evidence="8" key="1">
    <citation type="submission" date="2021-03" db="EMBL/GenBank/DDBJ databases">
        <title>Plesiomonas shigelloides zfcc0051, isolated from zebrafish feces.</title>
        <authorList>
            <person name="Vanderhoek Z."/>
            <person name="Gaulke C."/>
        </authorList>
    </citation>
    <scope>NUCLEOTIDE SEQUENCE</scope>
    <source>
        <strain evidence="8">Zfcc0051</strain>
    </source>
</reference>
<dbReference type="Proteomes" id="UP000664658">
    <property type="component" value="Unassembled WGS sequence"/>
</dbReference>
<organism evidence="8 9">
    <name type="scientific">Plesiomonas shigelloides</name>
    <name type="common">Aeromonas shigelloides</name>
    <dbReference type="NCBI Taxonomy" id="703"/>
    <lineage>
        <taxon>Bacteria</taxon>
        <taxon>Pseudomonadati</taxon>
        <taxon>Pseudomonadota</taxon>
        <taxon>Gammaproteobacteria</taxon>
        <taxon>Enterobacterales</taxon>
        <taxon>Enterobacteriaceae</taxon>
        <taxon>Plesiomonas</taxon>
    </lineage>
</organism>
<name>A0A8I1W5A1_PLESH</name>
<dbReference type="PANTHER" id="PTHR30329">
    <property type="entry name" value="STATOR ELEMENT OF FLAGELLAR MOTOR COMPLEX"/>
    <property type="match status" value="1"/>
</dbReference>
<keyword evidence="6" id="KW-0732">Signal</keyword>
<feature type="compositionally biased region" description="Polar residues" evidence="5">
    <location>
        <begin position="138"/>
        <end position="150"/>
    </location>
</feature>
<evidence type="ECO:0000313" key="8">
    <source>
        <dbReference type="EMBL" id="MBO1107341.1"/>
    </source>
</evidence>
<dbReference type="PRINTS" id="PR01021">
    <property type="entry name" value="OMPADOMAIN"/>
</dbReference>
<evidence type="ECO:0000259" key="7">
    <source>
        <dbReference type="PROSITE" id="PS51123"/>
    </source>
</evidence>